<dbReference type="OrthoDB" id="273010at2759"/>
<evidence type="ECO:0000259" key="6">
    <source>
        <dbReference type="Pfam" id="PF05347"/>
    </source>
</evidence>
<evidence type="ECO:0000256" key="4">
    <source>
        <dbReference type="ARBA" id="ARBA00025715"/>
    </source>
</evidence>
<feature type="compositionally biased region" description="Polar residues" evidence="5">
    <location>
        <begin position="270"/>
        <end position="287"/>
    </location>
</feature>
<dbReference type="PANTHER" id="PTHR13675">
    <property type="entry name" value="LYR MOTIF-CONTAINING PROTEIN 2"/>
    <property type="match status" value="1"/>
</dbReference>
<dbReference type="PANTHER" id="PTHR13675:SF1">
    <property type="entry name" value="SUCCINATE DEHYDROGENASE ASSEMBLY FACTOR 1, MITOCHONDRIAL"/>
    <property type="match status" value="1"/>
</dbReference>
<proteinExistence type="inferred from homology"/>
<feature type="compositionally biased region" description="Low complexity" evidence="5">
    <location>
        <begin position="25"/>
        <end position="39"/>
    </location>
</feature>
<feature type="region of interest" description="Disordered" evidence="5">
    <location>
        <begin position="251"/>
        <end position="299"/>
    </location>
</feature>
<evidence type="ECO:0000313" key="8">
    <source>
        <dbReference type="Proteomes" id="UP000652761"/>
    </source>
</evidence>
<feature type="region of interest" description="Disordered" evidence="5">
    <location>
        <begin position="138"/>
        <end position="167"/>
    </location>
</feature>
<comment type="similarity">
    <text evidence="4">Belongs to the complex I LYR family. SDHAF1 subfamily.</text>
</comment>
<dbReference type="GO" id="GO:0034553">
    <property type="term" value="P:mitochondrial respiratory chain complex II assembly"/>
    <property type="evidence" value="ECO:0007669"/>
    <property type="project" value="InterPro"/>
</dbReference>
<reference evidence="7" key="1">
    <citation type="submission" date="2017-07" db="EMBL/GenBank/DDBJ databases">
        <title>Taro Niue Genome Assembly and Annotation.</title>
        <authorList>
            <person name="Atibalentja N."/>
            <person name="Keating K."/>
            <person name="Fields C.J."/>
        </authorList>
    </citation>
    <scope>NUCLEOTIDE SEQUENCE</scope>
    <source>
        <strain evidence="7">Niue_2</strain>
        <tissue evidence="7">Leaf</tissue>
    </source>
</reference>
<dbReference type="CDD" id="cd20268">
    <property type="entry name" value="Complex1_LYR_SDHAF1_LYRM8"/>
    <property type="match status" value="1"/>
</dbReference>
<evidence type="ECO:0000256" key="3">
    <source>
        <dbReference type="ARBA" id="ARBA00023186"/>
    </source>
</evidence>
<organism evidence="7 8">
    <name type="scientific">Colocasia esculenta</name>
    <name type="common">Wild taro</name>
    <name type="synonym">Arum esculentum</name>
    <dbReference type="NCBI Taxonomy" id="4460"/>
    <lineage>
        <taxon>Eukaryota</taxon>
        <taxon>Viridiplantae</taxon>
        <taxon>Streptophyta</taxon>
        <taxon>Embryophyta</taxon>
        <taxon>Tracheophyta</taxon>
        <taxon>Spermatophyta</taxon>
        <taxon>Magnoliopsida</taxon>
        <taxon>Liliopsida</taxon>
        <taxon>Araceae</taxon>
        <taxon>Aroideae</taxon>
        <taxon>Colocasieae</taxon>
        <taxon>Colocasia</taxon>
    </lineage>
</organism>
<feature type="region of interest" description="Disordered" evidence="5">
    <location>
        <begin position="1"/>
        <end position="122"/>
    </location>
</feature>
<feature type="compositionally biased region" description="Polar residues" evidence="5">
    <location>
        <begin position="148"/>
        <end position="159"/>
    </location>
</feature>
<feature type="compositionally biased region" description="Low complexity" evidence="5">
    <location>
        <begin position="259"/>
        <end position="269"/>
    </location>
</feature>
<evidence type="ECO:0000313" key="7">
    <source>
        <dbReference type="EMBL" id="MQL71196.1"/>
    </source>
</evidence>
<protein>
    <recommendedName>
        <fullName evidence="6">Complex 1 LYR protein domain-containing protein</fullName>
    </recommendedName>
</protein>
<comment type="subcellular location">
    <subcellularLocation>
        <location evidence="1">Mitochondrion matrix</location>
    </subcellularLocation>
</comment>
<evidence type="ECO:0000256" key="1">
    <source>
        <dbReference type="ARBA" id="ARBA00004305"/>
    </source>
</evidence>
<evidence type="ECO:0000256" key="2">
    <source>
        <dbReference type="ARBA" id="ARBA00023128"/>
    </source>
</evidence>
<keyword evidence="8" id="KW-1185">Reference proteome</keyword>
<comment type="caution">
    <text evidence="7">The sequence shown here is derived from an EMBL/GenBank/DDBJ whole genome shotgun (WGS) entry which is preliminary data.</text>
</comment>
<keyword evidence="3" id="KW-0143">Chaperone</keyword>
<dbReference type="InterPro" id="IPR008011">
    <property type="entry name" value="Complex1_LYR_dom"/>
</dbReference>
<keyword evidence="2" id="KW-0496">Mitochondrion</keyword>
<dbReference type="Proteomes" id="UP000652761">
    <property type="component" value="Unassembled WGS sequence"/>
</dbReference>
<feature type="compositionally biased region" description="Low complexity" evidence="5">
    <location>
        <begin position="106"/>
        <end position="122"/>
    </location>
</feature>
<dbReference type="AlphaFoldDB" id="A0A843TLV3"/>
<name>A0A843TLV3_COLES</name>
<dbReference type="Pfam" id="PF05347">
    <property type="entry name" value="Complex1_LYR"/>
    <property type="match status" value="1"/>
</dbReference>
<accession>A0A843TLV3</accession>
<dbReference type="GO" id="GO:0005759">
    <property type="term" value="C:mitochondrial matrix"/>
    <property type="evidence" value="ECO:0007669"/>
    <property type="project" value="UniProtKB-SubCell"/>
</dbReference>
<dbReference type="InterPro" id="IPR045295">
    <property type="entry name" value="Complex1_LYR_SDHAF1_LYRM8"/>
</dbReference>
<feature type="domain" description="Complex 1 LYR protein" evidence="6">
    <location>
        <begin position="191"/>
        <end position="251"/>
    </location>
</feature>
<gene>
    <name evidence="7" type="ORF">Taro_003502</name>
</gene>
<dbReference type="EMBL" id="NMUH01000090">
    <property type="protein sequence ID" value="MQL71196.1"/>
    <property type="molecule type" value="Genomic_DNA"/>
</dbReference>
<sequence>MKRLERNDVKLAVQVPLPPPPPSRLFPSSSFPSSTVLSPITVSYSSRLRGHPVKAPAFPRRPTVEPLRHRCTPSSLRSPRHCPQRRRPDASRAEPHRATRHSSQRPSASSATAAGASPAPVGSCRPACLLRRARRPPLLSSSAPATDSGPSPTVQQKKGPSQGAVPSPVVARHLPAADEMATKRQLSGIQKQVLSLYRGFLRAARSKAPEERRKIEEVVSTEFRHNSTAIDKKNFLYIEYLIRRGKRQLDQLKNPGTVSSSAAASKQASTPDSQPETPSQESRQGNQCEAAHKWPPDMNTNDLLTRTQMKEKLQSFFYFKFLQYQKESMNV</sequence>
<evidence type="ECO:0000256" key="5">
    <source>
        <dbReference type="SAM" id="MobiDB-lite"/>
    </source>
</evidence>
<feature type="compositionally biased region" description="Basic and acidic residues" evidence="5">
    <location>
        <begin position="86"/>
        <end position="97"/>
    </location>
</feature>